<dbReference type="SUPFAM" id="SSF109604">
    <property type="entry name" value="HD-domain/PDEase-like"/>
    <property type="match status" value="1"/>
</dbReference>
<dbReference type="Proteomes" id="UP000064912">
    <property type="component" value="Chromosome"/>
</dbReference>
<dbReference type="KEGG" id="rsu:NHU_03143"/>
<gene>
    <name evidence="1" type="ORF">NHU_03143</name>
</gene>
<dbReference type="AlphaFoldDB" id="A0A0D6B5A8"/>
<dbReference type="EMBL" id="AP014800">
    <property type="protein sequence ID" value="BAQ70287.1"/>
    <property type="molecule type" value="Genomic_DNA"/>
</dbReference>
<dbReference type="Gene3D" id="1.10.3210.10">
    <property type="entry name" value="Hypothetical protein af1432"/>
    <property type="match status" value="1"/>
</dbReference>
<evidence type="ECO:0000313" key="2">
    <source>
        <dbReference type="Proteomes" id="UP000064912"/>
    </source>
</evidence>
<reference evidence="1 2" key="1">
    <citation type="submission" date="2015-02" db="EMBL/GenBank/DDBJ databases">
        <title>Genome sequene of Rhodovulum sulfidophilum DSM 2351.</title>
        <authorList>
            <person name="Nagao N."/>
        </authorList>
    </citation>
    <scope>NUCLEOTIDE SEQUENCE [LARGE SCALE GENOMIC DNA]</scope>
    <source>
        <strain evidence="1 2">DSM 2351</strain>
    </source>
</reference>
<accession>A0A0D6B5A8</accession>
<name>A0A0D6B5A8_RHOSU</name>
<organism evidence="1 2">
    <name type="scientific">Rhodovulum sulfidophilum</name>
    <name type="common">Rhodobacter sulfidophilus</name>
    <dbReference type="NCBI Taxonomy" id="35806"/>
    <lineage>
        <taxon>Bacteria</taxon>
        <taxon>Pseudomonadati</taxon>
        <taxon>Pseudomonadota</taxon>
        <taxon>Alphaproteobacteria</taxon>
        <taxon>Rhodobacterales</taxon>
        <taxon>Paracoccaceae</taxon>
        <taxon>Rhodovulum</taxon>
    </lineage>
</organism>
<dbReference type="Pfam" id="PF13328">
    <property type="entry name" value="HD_4"/>
    <property type="match status" value="1"/>
</dbReference>
<sequence>MMHDQSADLRAEALALAQKVHSAQVDKLGNPYIEHVCAVASAVAHLGLEFEIVGLLHDSLEDCADRSLVSMDILIGLFGPDIADAVTAMTKQPHEDYETQYLPRVMSHPIAAEVKRADVAHNRSRLHLLDSETRSRLEAKYRSFSERYRSDLNFIYR</sequence>
<dbReference type="PATRIC" id="fig|35806.4.peg.3233"/>
<proteinExistence type="predicted"/>
<protein>
    <submittedName>
        <fullName evidence="1">HD domain protein</fullName>
    </submittedName>
</protein>
<evidence type="ECO:0000313" key="1">
    <source>
        <dbReference type="EMBL" id="BAQ70287.1"/>
    </source>
</evidence>